<evidence type="ECO:0000313" key="5">
    <source>
        <dbReference type="Proteomes" id="UP001225316"/>
    </source>
</evidence>
<comment type="caution">
    <text evidence="4">The sequence shown here is derived from an EMBL/GenBank/DDBJ whole genome shotgun (WGS) entry which is preliminary data.</text>
</comment>
<dbReference type="InterPro" id="IPR015421">
    <property type="entry name" value="PyrdxlP-dep_Trfase_major"/>
</dbReference>
<dbReference type="InterPro" id="IPR051750">
    <property type="entry name" value="Trans-sulfuration_enzymes"/>
</dbReference>
<dbReference type="EMBL" id="JARXHW010000020">
    <property type="protein sequence ID" value="MDQ8207894.1"/>
    <property type="molecule type" value="Genomic_DNA"/>
</dbReference>
<comment type="similarity">
    <text evidence="3">Belongs to the trans-sulfuration enzymes family.</text>
</comment>
<dbReference type="Pfam" id="PF01053">
    <property type="entry name" value="Cys_Met_Meta_PP"/>
    <property type="match status" value="1"/>
</dbReference>
<reference evidence="4 5" key="1">
    <citation type="submission" date="2023-04" db="EMBL/GenBank/DDBJ databases">
        <title>A novel bacteria isolated from coastal sediment.</title>
        <authorList>
            <person name="Liu X.-J."/>
            <person name="Du Z.-J."/>
        </authorList>
    </citation>
    <scope>NUCLEOTIDE SEQUENCE [LARGE SCALE GENOMIC DNA]</scope>
    <source>
        <strain evidence="4 5">SDUM461003</strain>
    </source>
</reference>
<sequence length="500" mass="54869">MTSLRHYSLGEACPASPHAVVSSLPTMADVRGYEEREPRVIEALKSGYPRFVQHAFVAELIAFYLSREGLEGREAVLIPGRRATQDLVERIGAGLGILKVDEAVFLVHYDASDRDLCRLVKKFVQHTGCGISSRQAEDLLLLHGLRDSVFPELTEGSGQPGFVEEELSGLVGCDTKDLMVCASGMSAFYTGFRAVREFQAAKGRNKWLQLGWLYLDSGCVLQEFLAEGESLDHCYDVTDTEALVRRIEACGDALAAVVIECPTNPIVQVGDLERIAQAVRLCGGVMMIDPTVASIYNVDVLRYADILVTSLTKYASCEGDVMIGAVALNAESPHYSDLVLRCFSCYQPAYARDVARLAYQLRRAPEVVARMDANARQLADYLQAHRAVAKVHYAGHSERFAEVSQRKGAGGALITIEVHGAIEPVYDALELMKGPSFGTEYTLVCPFMYLAHYDLVTTDEGRSFLRSIGIDPDLLRISVGAEPIEAIIQVFERALACVKN</sequence>
<evidence type="ECO:0000313" key="4">
    <source>
        <dbReference type="EMBL" id="MDQ8207894.1"/>
    </source>
</evidence>
<dbReference type="Gene3D" id="3.90.1150.10">
    <property type="entry name" value="Aspartate Aminotransferase, domain 1"/>
    <property type="match status" value="1"/>
</dbReference>
<evidence type="ECO:0000256" key="2">
    <source>
        <dbReference type="ARBA" id="ARBA00022898"/>
    </source>
</evidence>
<dbReference type="GO" id="GO:0016740">
    <property type="term" value="F:transferase activity"/>
    <property type="evidence" value="ECO:0007669"/>
    <property type="project" value="UniProtKB-KW"/>
</dbReference>
<keyword evidence="5" id="KW-1185">Reference proteome</keyword>
<dbReference type="PANTHER" id="PTHR42699">
    <property type="match status" value="1"/>
</dbReference>
<proteinExistence type="inferred from homology"/>
<dbReference type="Gene3D" id="3.40.640.10">
    <property type="entry name" value="Type I PLP-dependent aspartate aminotransferase-like (Major domain)"/>
    <property type="match status" value="1"/>
</dbReference>
<evidence type="ECO:0000256" key="3">
    <source>
        <dbReference type="RuleBase" id="RU362118"/>
    </source>
</evidence>
<dbReference type="InterPro" id="IPR000277">
    <property type="entry name" value="Cys/Met-Metab_PyrdxlP-dep_enz"/>
</dbReference>
<name>A0ABU1AXB0_9BACT</name>
<dbReference type="Proteomes" id="UP001225316">
    <property type="component" value="Unassembled WGS sequence"/>
</dbReference>
<dbReference type="InterPro" id="IPR015422">
    <property type="entry name" value="PyrdxlP-dep_Trfase_small"/>
</dbReference>
<keyword evidence="2 3" id="KW-0663">Pyridoxal phosphate</keyword>
<accession>A0ABU1AXB0</accession>
<evidence type="ECO:0000256" key="1">
    <source>
        <dbReference type="ARBA" id="ARBA00001933"/>
    </source>
</evidence>
<dbReference type="InterPro" id="IPR015424">
    <property type="entry name" value="PyrdxlP-dep_Trfase"/>
</dbReference>
<protein>
    <submittedName>
        <fullName evidence="4">PLP-dependent transferase</fullName>
    </submittedName>
</protein>
<organism evidence="4 5">
    <name type="scientific">Thalassobacterium maritimum</name>
    <dbReference type="NCBI Taxonomy" id="3041265"/>
    <lineage>
        <taxon>Bacteria</taxon>
        <taxon>Pseudomonadati</taxon>
        <taxon>Verrucomicrobiota</taxon>
        <taxon>Opitutia</taxon>
        <taxon>Puniceicoccales</taxon>
        <taxon>Coraliomargaritaceae</taxon>
        <taxon>Thalassobacterium</taxon>
    </lineage>
</organism>
<keyword evidence="4" id="KW-0808">Transferase</keyword>
<comment type="cofactor">
    <cofactor evidence="1 3">
        <name>pyridoxal 5'-phosphate</name>
        <dbReference type="ChEBI" id="CHEBI:597326"/>
    </cofactor>
</comment>
<gene>
    <name evidence="4" type="ORF">QEH52_10255</name>
</gene>
<dbReference type="PANTHER" id="PTHR42699:SF1">
    <property type="entry name" value="CYSTATHIONINE GAMMA-SYNTHASE-RELATED"/>
    <property type="match status" value="1"/>
</dbReference>
<dbReference type="RefSeq" id="WP_308950223.1">
    <property type="nucleotide sequence ID" value="NZ_JARXHW010000020.1"/>
</dbReference>
<dbReference type="SUPFAM" id="SSF53383">
    <property type="entry name" value="PLP-dependent transferases"/>
    <property type="match status" value="1"/>
</dbReference>